<feature type="non-terminal residue" evidence="1">
    <location>
        <position position="1"/>
    </location>
</feature>
<dbReference type="AlphaFoldDB" id="A0AAN5BYS7"/>
<reference evidence="2" key="1">
    <citation type="submission" date="2022-10" db="EMBL/GenBank/DDBJ databases">
        <title>Genome assembly of Pristionchus species.</title>
        <authorList>
            <person name="Yoshida K."/>
            <person name="Sommer R.J."/>
        </authorList>
    </citation>
    <scope>NUCLEOTIDE SEQUENCE [LARGE SCALE GENOMIC DNA]</scope>
    <source>
        <strain evidence="2">RS5460</strain>
    </source>
</reference>
<dbReference type="EMBL" id="BTRK01000001">
    <property type="protein sequence ID" value="GMR30228.1"/>
    <property type="molecule type" value="Genomic_DNA"/>
</dbReference>
<gene>
    <name evidence="1" type="ORF">PMAYCL1PPCAC_00423</name>
</gene>
<accession>A0AAN5BYS7</accession>
<dbReference type="Proteomes" id="UP001328107">
    <property type="component" value="Unassembled WGS sequence"/>
</dbReference>
<protein>
    <submittedName>
        <fullName evidence="1">Uncharacterized protein</fullName>
    </submittedName>
</protein>
<keyword evidence="2" id="KW-1185">Reference proteome</keyword>
<comment type="caution">
    <text evidence="1">The sequence shown here is derived from an EMBL/GenBank/DDBJ whole genome shotgun (WGS) entry which is preliminary data.</text>
</comment>
<evidence type="ECO:0000313" key="1">
    <source>
        <dbReference type="EMBL" id="GMR30228.1"/>
    </source>
</evidence>
<proteinExistence type="predicted"/>
<organism evidence="1 2">
    <name type="scientific">Pristionchus mayeri</name>
    <dbReference type="NCBI Taxonomy" id="1317129"/>
    <lineage>
        <taxon>Eukaryota</taxon>
        <taxon>Metazoa</taxon>
        <taxon>Ecdysozoa</taxon>
        <taxon>Nematoda</taxon>
        <taxon>Chromadorea</taxon>
        <taxon>Rhabditida</taxon>
        <taxon>Rhabditina</taxon>
        <taxon>Diplogasteromorpha</taxon>
        <taxon>Diplogasteroidea</taxon>
        <taxon>Neodiplogasteridae</taxon>
        <taxon>Pristionchus</taxon>
    </lineage>
</organism>
<feature type="non-terminal residue" evidence="1">
    <location>
        <position position="105"/>
    </location>
</feature>
<evidence type="ECO:0000313" key="2">
    <source>
        <dbReference type="Proteomes" id="UP001328107"/>
    </source>
</evidence>
<sequence>VLCIWRLAEGHSSAGNISVDLIVEKVEQILSDSHDVVVAVLLDVGVGQLVAQLLECVLEIVHGRLLAEVLETLNEILADGTEHSVEHIVLARLHERVVVRLHVPA</sequence>
<name>A0AAN5BYS7_9BILA</name>